<protein>
    <submittedName>
        <fullName evidence="1">Uncharacterized protein</fullName>
    </submittedName>
</protein>
<gene>
    <name evidence="1" type="primary">RvY_02809-1</name>
    <name evidence="1" type="synonym">RvY_02809.1</name>
    <name evidence="1" type="ORF">RvY_02809</name>
</gene>
<dbReference type="Proteomes" id="UP000186922">
    <property type="component" value="Unassembled WGS sequence"/>
</dbReference>
<sequence>MSLRCGLKPSTPPADPFGKLFTAAMTSSVATSSGSVPWFGGSENELFELSAASCFSLRTSGTCGVGAATESFKDRTRNAPLMSPSLIFPSTNILITSSGGCSCLVAWLLVSRLGIQLLCQEVILDSCCKVAFLVVLFSGLLQTCKAKSHQVALRRFGLLLSDVLYSGCPACCC</sequence>
<organism evidence="1 2">
    <name type="scientific">Ramazzottius varieornatus</name>
    <name type="common">Water bear</name>
    <name type="synonym">Tardigrade</name>
    <dbReference type="NCBI Taxonomy" id="947166"/>
    <lineage>
        <taxon>Eukaryota</taxon>
        <taxon>Metazoa</taxon>
        <taxon>Ecdysozoa</taxon>
        <taxon>Tardigrada</taxon>
        <taxon>Eutardigrada</taxon>
        <taxon>Parachela</taxon>
        <taxon>Hypsibioidea</taxon>
        <taxon>Ramazzottiidae</taxon>
        <taxon>Ramazzottius</taxon>
    </lineage>
</organism>
<name>A0A1D1UKZ5_RAMVA</name>
<proteinExistence type="predicted"/>
<comment type="caution">
    <text evidence="1">The sequence shown here is derived from an EMBL/GenBank/DDBJ whole genome shotgun (WGS) entry which is preliminary data.</text>
</comment>
<dbReference type="EMBL" id="BDGG01000001">
    <property type="protein sequence ID" value="GAU90389.1"/>
    <property type="molecule type" value="Genomic_DNA"/>
</dbReference>
<evidence type="ECO:0000313" key="2">
    <source>
        <dbReference type="Proteomes" id="UP000186922"/>
    </source>
</evidence>
<reference evidence="1 2" key="1">
    <citation type="journal article" date="2016" name="Nat. Commun.">
        <title>Extremotolerant tardigrade genome and improved radiotolerance of human cultured cells by tardigrade-unique protein.</title>
        <authorList>
            <person name="Hashimoto T."/>
            <person name="Horikawa D.D."/>
            <person name="Saito Y."/>
            <person name="Kuwahara H."/>
            <person name="Kozuka-Hata H."/>
            <person name="Shin-I T."/>
            <person name="Minakuchi Y."/>
            <person name="Ohishi K."/>
            <person name="Motoyama A."/>
            <person name="Aizu T."/>
            <person name="Enomoto A."/>
            <person name="Kondo K."/>
            <person name="Tanaka S."/>
            <person name="Hara Y."/>
            <person name="Koshikawa S."/>
            <person name="Sagara H."/>
            <person name="Miura T."/>
            <person name="Yokobori S."/>
            <person name="Miyagawa K."/>
            <person name="Suzuki Y."/>
            <person name="Kubo T."/>
            <person name="Oyama M."/>
            <person name="Kohara Y."/>
            <person name="Fujiyama A."/>
            <person name="Arakawa K."/>
            <person name="Katayama T."/>
            <person name="Toyoda A."/>
            <person name="Kunieda T."/>
        </authorList>
    </citation>
    <scope>NUCLEOTIDE SEQUENCE [LARGE SCALE GENOMIC DNA]</scope>
    <source>
        <strain evidence="1 2">YOKOZUNA-1</strain>
    </source>
</reference>
<accession>A0A1D1UKZ5</accession>
<keyword evidence="2" id="KW-1185">Reference proteome</keyword>
<evidence type="ECO:0000313" key="1">
    <source>
        <dbReference type="EMBL" id="GAU90389.1"/>
    </source>
</evidence>
<dbReference type="AlphaFoldDB" id="A0A1D1UKZ5"/>